<evidence type="ECO:0000256" key="4">
    <source>
        <dbReference type="ARBA" id="ARBA00022729"/>
    </source>
</evidence>
<feature type="transmembrane region" description="Helical" evidence="7">
    <location>
        <begin position="396"/>
        <end position="417"/>
    </location>
</feature>
<gene>
    <name evidence="10" type="ORF">BGTH12_LOCUS7808</name>
</gene>
<feature type="domain" description="ML-like" evidence="9">
    <location>
        <begin position="57"/>
        <end position="199"/>
    </location>
</feature>
<evidence type="ECO:0000256" key="1">
    <source>
        <dbReference type="ARBA" id="ARBA00004141"/>
    </source>
</evidence>
<comment type="subcellular location">
    <subcellularLocation>
        <location evidence="1">Membrane</location>
        <topology evidence="1">Multi-pass membrane protein</topology>
    </subcellularLocation>
</comment>
<feature type="transmembrane region" description="Helical" evidence="7">
    <location>
        <begin position="437"/>
        <end position="462"/>
    </location>
</feature>
<dbReference type="InterPro" id="IPR032800">
    <property type="entry name" value="TRP_N"/>
</dbReference>
<feature type="transmembrane region" description="Helical" evidence="7">
    <location>
        <begin position="642"/>
        <end position="662"/>
    </location>
</feature>
<accession>A0A9W4GK11</accession>
<evidence type="ECO:0000256" key="6">
    <source>
        <dbReference type="ARBA" id="ARBA00023136"/>
    </source>
</evidence>
<dbReference type="Proteomes" id="UP000683417">
    <property type="component" value="Unassembled WGS sequence"/>
</dbReference>
<feature type="signal peptide" evidence="8">
    <location>
        <begin position="1"/>
        <end position="30"/>
    </location>
</feature>
<dbReference type="GO" id="GO:0055085">
    <property type="term" value="P:transmembrane transport"/>
    <property type="evidence" value="ECO:0007669"/>
    <property type="project" value="TreeGrafter"/>
</dbReference>
<feature type="transmembrane region" description="Helical" evidence="7">
    <location>
        <begin position="474"/>
        <end position="497"/>
    </location>
</feature>
<reference evidence="10" key="1">
    <citation type="submission" date="2020-10" db="EMBL/GenBank/DDBJ databases">
        <authorList>
            <person name="Muller C M."/>
        </authorList>
    </citation>
    <scope>NUCLEOTIDE SEQUENCE</scope>
    <source>
        <strain evidence="10">THUN-12</strain>
    </source>
</reference>
<dbReference type="GO" id="GO:0009272">
    <property type="term" value="P:fungal-type cell wall biogenesis"/>
    <property type="evidence" value="ECO:0007669"/>
    <property type="project" value="TreeGrafter"/>
</dbReference>
<feature type="transmembrane region" description="Helical" evidence="7">
    <location>
        <begin position="202"/>
        <end position="227"/>
    </location>
</feature>
<dbReference type="Pfam" id="PF14558">
    <property type="entry name" value="TRP_N"/>
    <property type="match status" value="1"/>
</dbReference>
<comment type="similarity">
    <text evidence="2">Belongs to the transient receptor potential (TRP) ion channel family.</text>
</comment>
<evidence type="ECO:0000256" key="2">
    <source>
        <dbReference type="ARBA" id="ARBA00010642"/>
    </source>
</evidence>
<feature type="transmembrane region" description="Helical" evidence="7">
    <location>
        <begin position="674"/>
        <end position="703"/>
    </location>
</feature>
<dbReference type="EMBL" id="CAJHIT010000010">
    <property type="protein sequence ID" value="CAD6506450.1"/>
    <property type="molecule type" value="Genomic_DNA"/>
</dbReference>
<feature type="transmembrane region" description="Helical" evidence="7">
    <location>
        <begin position="611"/>
        <end position="630"/>
    </location>
</feature>
<evidence type="ECO:0000259" key="9">
    <source>
        <dbReference type="SMART" id="SM01320"/>
    </source>
</evidence>
<dbReference type="PANTHER" id="PTHR31145:SF7">
    <property type="entry name" value="TRP-LIKE ION CHANNEL"/>
    <property type="match status" value="1"/>
</dbReference>
<keyword evidence="6 7" id="KW-0472">Membrane</keyword>
<evidence type="ECO:0000256" key="3">
    <source>
        <dbReference type="ARBA" id="ARBA00022692"/>
    </source>
</evidence>
<evidence type="ECO:0000313" key="10">
    <source>
        <dbReference type="EMBL" id="CAD6506450.1"/>
    </source>
</evidence>
<keyword evidence="3 7" id="KW-0812">Transmembrane</keyword>
<dbReference type="InterPro" id="IPR040241">
    <property type="entry name" value="TRP_Flc/Pkd2-like"/>
</dbReference>
<keyword evidence="4 8" id="KW-0732">Signal</keyword>
<name>A0A9W4GK11_BLUGR</name>
<evidence type="ECO:0000256" key="5">
    <source>
        <dbReference type="ARBA" id="ARBA00022989"/>
    </source>
</evidence>
<organism evidence="10 11">
    <name type="scientific">Blumeria graminis f. sp. triticale</name>
    <dbReference type="NCBI Taxonomy" id="1689686"/>
    <lineage>
        <taxon>Eukaryota</taxon>
        <taxon>Fungi</taxon>
        <taxon>Dikarya</taxon>
        <taxon>Ascomycota</taxon>
        <taxon>Pezizomycotina</taxon>
        <taxon>Leotiomycetes</taxon>
        <taxon>Erysiphales</taxon>
        <taxon>Erysiphaceae</taxon>
        <taxon>Blumeria</taxon>
    </lineage>
</organism>
<dbReference type="GO" id="GO:0016020">
    <property type="term" value="C:membrane"/>
    <property type="evidence" value="ECO:0007669"/>
    <property type="project" value="UniProtKB-SubCell"/>
</dbReference>
<feature type="transmembrane region" description="Helical" evidence="7">
    <location>
        <begin position="586"/>
        <end position="605"/>
    </location>
</feature>
<feature type="transmembrane region" description="Helical" evidence="7">
    <location>
        <begin position="239"/>
        <end position="260"/>
    </location>
</feature>
<evidence type="ECO:0000313" key="11">
    <source>
        <dbReference type="Proteomes" id="UP000683417"/>
    </source>
</evidence>
<dbReference type="Pfam" id="PF06011">
    <property type="entry name" value="TRP"/>
    <property type="match status" value="1"/>
</dbReference>
<evidence type="ECO:0000256" key="7">
    <source>
        <dbReference type="SAM" id="Phobius"/>
    </source>
</evidence>
<dbReference type="PANTHER" id="PTHR31145">
    <property type="entry name" value="INTEGRAL MEMBRANE PROTEIN (AFU_ORTHOLOGUE AFUA_7G01610)"/>
    <property type="match status" value="1"/>
</dbReference>
<protein>
    <submittedName>
        <fullName evidence="10">BgTH12-07376</fullName>
    </submittedName>
</protein>
<dbReference type="SMART" id="SM01320">
    <property type="entry name" value="TRP_N"/>
    <property type="match status" value="1"/>
</dbReference>
<proteinExistence type="inferred from homology"/>
<evidence type="ECO:0000256" key="8">
    <source>
        <dbReference type="SAM" id="SignalP"/>
    </source>
</evidence>
<sequence length="896" mass="98260">MLQFLFPPKLSLAKSLVFLTLSKILPTVCATGSTPPETIVGTNAAGVSTALLIDRDPALYTGNFGDCMGGQSLINLTSFDAAYYADNMTVLFNMAGTTSLRNETLMLYISVEAYGENRFNMVFNPCNANFGSLCPLNSSIPIRGQALIPVSSSDVAGIPSIALNIPDFEGSAILRVFSNSSQAQIACFSAVMRNGASLSHPAAVGSILGVFTLVAIIASFSTAIYGLHIPSIRTHYAHSLSVLVIAETFHSIFFSGALSLNWPSVLTAWWSNFAWTSGMVHAPIIIKSLNNFAGISGNSSQAGGAGSTILNNNGGLQQQIYGRSLSETTTTLVKKSQEITHHLYRRNNENQTDAKLYEWAGVPVYPGLPLPGNWSGFPGELSMVGVPAADAFLNGFIWLLILLLVISVTLALLKYSIEALSAVKAISEDSLKLFRTYWLGFLGLALLRASLISFFMIMTLSLHQFSYGGNTGSIALSAIIFMVFFAGTLAICFHACFYRMRSCQYIHTSESVQLKKRALSKLLPPACPGKKPTSKENGNLQPVDPGSFKQLKSISEDNIENQNVHLDIEYIKLYGWLSARYRRTRWWFFVLWVVYQFVRACFVGGARGSPATQVIGLFVWEIAAFILIIIVKPFEGARNTALAVWTLGISKVATSGLSIAFLPHLKLTRIATTVIGIIIVIIQGFMVLELLILIILGAISSYISVTRDRKVFKPERLKDIRQKYFDHLAEKERDIPLPPPPQPEQPKEPYFSVNTVRRAPKIEDENLSLHSSLYHGNNSLTSLTRYDQINRPFSRTVSVAGSVQSHYSRYSTMPLGTRAHNASWGSRDFKEWHPNDASRVHTPAIIEGGNNTYNSSIPMALLVRPSASIGSLKLVSPSVEQQKQYASQRTNSISNR</sequence>
<feature type="chain" id="PRO_5040926544" evidence="8">
    <location>
        <begin position="31"/>
        <end position="896"/>
    </location>
</feature>
<dbReference type="InterPro" id="IPR010308">
    <property type="entry name" value="TRP_C"/>
</dbReference>
<dbReference type="AlphaFoldDB" id="A0A9W4GK11"/>
<comment type="caution">
    <text evidence="10">The sequence shown here is derived from an EMBL/GenBank/DDBJ whole genome shotgun (WGS) entry which is preliminary data.</text>
</comment>
<keyword evidence="5 7" id="KW-1133">Transmembrane helix</keyword>